<dbReference type="Proteomes" id="UP000199421">
    <property type="component" value="Unassembled WGS sequence"/>
</dbReference>
<evidence type="ECO:0000313" key="11">
    <source>
        <dbReference type="Proteomes" id="UP000199421"/>
    </source>
</evidence>
<comment type="similarity">
    <text evidence="7">Belongs to the TonB-dependent receptor family.</text>
</comment>
<keyword evidence="6 7" id="KW-0998">Cell outer membrane</keyword>
<reference evidence="11" key="1">
    <citation type="submission" date="2016-10" db="EMBL/GenBank/DDBJ databases">
        <authorList>
            <person name="Varghese N."/>
            <person name="Submissions S."/>
        </authorList>
    </citation>
    <scope>NUCLEOTIDE SEQUENCE [LARGE SCALE GENOMIC DNA]</scope>
    <source>
        <strain evidence="11">DSM 18733</strain>
    </source>
</reference>
<dbReference type="Pfam" id="PF13715">
    <property type="entry name" value="CarbopepD_reg_2"/>
    <property type="match status" value="1"/>
</dbReference>
<keyword evidence="5 7" id="KW-0472">Membrane</keyword>
<accession>A0A1H7RAU3</accession>
<dbReference type="PROSITE" id="PS52016">
    <property type="entry name" value="TONB_DEPENDENT_REC_3"/>
    <property type="match status" value="1"/>
</dbReference>
<dbReference type="Pfam" id="PF07660">
    <property type="entry name" value="STN"/>
    <property type="match status" value="1"/>
</dbReference>
<keyword evidence="4 7" id="KW-0812">Transmembrane</keyword>
<dbReference type="STRING" id="407022.SAMN05661044_02914"/>
<dbReference type="InterPro" id="IPR023996">
    <property type="entry name" value="TonB-dep_OMP_SusC/RagA"/>
</dbReference>
<dbReference type="EMBL" id="FOAF01000002">
    <property type="protein sequence ID" value="SEL57371.1"/>
    <property type="molecule type" value="Genomic_DNA"/>
</dbReference>
<proteinExistence type="inferred from homology"/>
<keyword evidence="3 7" id="KW-1134">Transmembrane beta strand</keyword>
<dbReference type="NCBIfam" id="TIGR04057">
    <property type="entry name" value="SusC_RagA_signa"/>
    <property type="match status" value="1"/>
</dbReference>
<dbReference type="AlphaFoldDB" id="A0A1H7RAU3"/>
<name>A0A1H7RAU3_OLID1</name>
<organism evidence="10 11">
    <name type="scientific">Olivibacter domesticus</name>
    <name type="common">Pseudosphingobacterium domesticum</name>
    <dbReference type="NCBI Taxonomy" id="407022"/>
    <lineage>
        <taxon>Bacteria</taxon>
        <taxon>Pseudomonadati</taxon>
        <taxon>Bacteroidota</taxon>
        <taxon>Sphingobacteriia</taxon>
        <taxon>Sphingobacteriales</taxon>
        <taxon>Sphingobacteriaceae</taxon>
        <taxon>Olivibacter</taxon>
    </lineage>
</organism>
<evidence type="ECO:0000259" key="9">
    <source>
        <dbReference type="Pfam" id="PF07715"/>
    </source>
</evidence>
<evidence type="ECO:0000256" key="7">
    <source>
        <dbReference type="PROSITE-ProRule" id="PRU01360"/>
    </source>
</evidence>
<comment type="subcellular location">
    <subcellularLocation>
        <location evidence="1 7">Cell outer membrane</location>
        <topology evidence="1 7">Multi-pass membrane protein</topology>
    </subcellularLocation>
</comment>
<dbReference type="Gene3D" id="2.60.40.1120">
    <property type="entry name" value="Carboxypeptidase-like, regulatory domain"/>
    <property type="match status" value="1"/>
</dbReference>
<dbReference type="OrthoDB" id="9768177at2"/>
<dbReference type="InterPro" id="IPR039426">
    <property type="entry name" value="TonB-dep_rcpt-like"/>
</dbReference>
<dbReference type="SUPFAM" id="SSF49464">
    <property type="entry name" value="Carboxypeptidase regulatory domain-like"/>
    <property type="match status" value="1"/>
</dbReference>
<evidence type="ECO:0000256" key="2">
    <source>
        <dbReference type="ARBA" id="ARBA00022448"/>
    </source>
</evidence>
<dbReference type="SUPFAM" id="SSF56935">
    <property type="entry name" value="Porins"/>
    <property type="match status" value="1"/>
</dbReference>
<dbReference type="NCBIfam" id="TIGR04056">
    <property type="entry name" value="OMP_RagA_SusC"/>
    <property type="match status" value="1"/>
</dbReference>
<keyword evidence="2 7" id="KW-0813">Transport</keyword>
<feature type="domain" description="Secretin/TonB short N-terminal" evidence="8">
    <location>
        <begin position="68"/>
        <end position="118"/>
    </location>
</feature>
<evidence type="ECO:0000256" key="4">
    <source>
        <dbReference type="ARBA" id="ARBA00022692"/>
    </source>
</evidence>
<dbReference type="RefSeq" id="WP_093325618.1">
    <property type="nucleotide sequence ID" value="NZ_FOAF01000002.1"/>
</dbReference>
<dbReference type="InterPro" id="IPR036942">
    <property type="entry name" value="Beta-barrel_TonB_sf"/>
</dbReference>
<keyword evidence="11" id="KW-1185">Reference proteome</keyword>
<dbReference type="GO" id="GO:0009279">
    <property type="term" value="C:cell outer membrane"/>
    <property type="evidence" value="ECO:0007669"/>
    <property type="project" value="UniProtKB-SubCell"/>
</dbReference>
<protein>
    <submittedName>
        <fullName evidence="10">TonB-linked outer membrane protein, SusC/RagA family</fullName>
    </submittedName>
</protein>
<evidence type="ECO:0000256" key="6">
    <source>
        <dbReference type="ARBA" id="ARBA00023237"/>
    </source>
</evidence>
<feature type="domain" description="TonB-dependent receptor plug" evidence="9">
    <location>
        <begin position="215"/>
        <end position="321"/>
    </location>
</feature>
<evidence type="ECO:0000256" key="1">
    <source>
        <dbReference type="ARBA" id="ARBA00004571"/>
    </source>
</evidence>
<dbReference type="Gene3D" id="2.40.170.20">
    <property type="entry name" value="TonB-dependent receptor, beta-barrel domain"/>
    <property type="match status" value="1"/>
</dbReference>
<dbReference type="InterPro" id="IPR012910">
    <property type="entry name" value="Plug_dom"/>
</dbReference>
<dbReference type="InterPro" id="IPR023997">
    <property type="entry name" value="TonB-dep_OMP_SusC/RagA_CS"/>
</dbReference>
<dbReference type="InterPro" id="IPR011662">
    <property type="entry name" value="Secretin/TonB_short_N"/>
</dbReference>
<sequence length="1112" mass="123364">MIFLNRKPLFANSYWHKALMAMKLITTLLFAGLVQVHASVYSQNKFTLTEGNVAVRDVFQKIEKQSKYSIFYRQDQVNLLKKVNVQVENADINLLMRQVLKDQPLSFEVIDDMVVITANQRTQERTITGKVTDEKGAPLVGVTIKVKGGNAGTVTDVDGAFRLKLSRGNETLTVSYTGFAEKEMSAEGKTYVEVTLEESTSSLDEVVVVGYGTVKKRDLTGAVSSVKAEDITLSPVSSPMEALQGRVSGLDIQRGSGKAGTSPAVLLRGNRSLTASQDPLYIVDGIPSSINNLNPNDIESIDVLKDASSTAIYGSAGANGVIIITTKKAKEGRVQLDFNSYYGINGFASFPKPLTGDAWLDYKRDRFFLDNGYEATDLTDLGLNTAAIAAIDQGKWVDWVDETMRNGIQQNHHFAIRGGSEKTQAYLSMGYIGEKGIYENDNTDIYNARGGVDLKFSKVFKAGFQSILNYRKSNSTNSRVNKAYSIYPLGTPYDEQGVVNLFPLEGDANNVSILANNYPGAFADQSRSFNLQFNPYVEFSPIENLSLRSNFGAQLSNGRLGNFQNRNSYNLLSEGRTASEAAYTTNFNYNYIWENIINYHFNLVDDHEFTVTGISSWADNRFEENSLAGNGLDYDEFLFYNMGALQNLTARSNTYRQTKRLSFAGRLNYSFKGKYLLQLTNRWDGVSQLAEGNKWSSFPSASLAWRISDEAFMSNTKTWLNSLKLRGGYGVSGQANIDPYVSLTRTATRTGNLSLGGTTPLPVYTPTENIANAALTWERSANANIGLDISILDNRLDISTEYYHTKTTGILWDRRIPTSFGGYDAKTPYKKTSNIATSKNKGFEFTVNARNIVKNNFQWTTALTFTSASEKLTNIDLGNLSVEDLISEGLFIGETPAAEGVFYDYKKIGIWQLGEEAEAAQYGAAPGDLKLQTVEQFVDGVSDNGVHPYSTKDRMIVGSVVPDFFFGVQNTLRYKNIDLTVFVSGRYGHMMRAQVLGYWNREAQPSTYSYWMPENATNDFPRPGGSFNTQFESALQLVDGSYLKIKNITLGYTLPEKIGRKLGVGNLRIYGTAYNPFIFTRSHLLKNVDPENGGADSFPLYKQIVFGINLSL</sequence>
<evidence type="ECO:0000256" key="5">
    <source>
        <dbReference type="ARBA" id="ARBA00023136"/>
    </source>
</evidence>
<dbReference type="InterPro" id="IPR037066">
    <property type="entry name" value="Plug_dom_sf"/>
</dbReference>
<dbReference type="Pfam" id="PF07715">
    <property type="entry name" value="Plug"/>
    <property type="match status" value="1"/>
</dbReference>
<evidence type="ECO:0000313" key="10">
    <source>
        <dbReference type="EMBL" id="SEL57371.1"/>
    </source>
</evidence>
<gene>
    <name evidence="10" type="ORF">SAMN05661044_02914</name>
</gene>
<dbReference type="Gene3D" id="2.170.130.10">
    <property type="entry name" value="TonB-dependent receptor, plug domain"/>
    <property type="match status" value="1"/>
</dbReference>
<dbReference type="FunFam" id="2.170.130.10:FF:000008">
    <property type="entry name" value="SusC/RagA family TonB-linked outer membrane protein"/>
    <property type="match status" value="1"/>
</dbReference>
<evidence type="ECO:0000256" key="3">
    <source>
        <dbReference type="ARBA" id="ARBA00022452"/>
    </source>
</evidence>
<evidence type="ECO:0000259" key="8">
    <source>
        <dbReference type="Pfam" id="PF07660"/>
    </source>
</evidence>
<dbReference type="InterPro" id="IPR008969">
    <property type="entry name" value="CarboxyPept-like_regulatory"/>
</dbReference>